<feature type="region of interest" description="Disordered" evidence="2">
    <location>
        <begin position="272"/>
        <end position="291"/>
    </location>
</feature>
<evidence type="ECO:0000256" key="1">
    <source>
        <dbReference type="ARBA" id="ARBA00023054"/>
    </source>
</evidence>
<dbReference type="OMA" id="QASHRHD"/>
<reference evidence="4 5" key="1">
    <citation type="submission" date="2012-10" db="EMBL/GenBank/DDBJ databases">
        <authorList>
            <consortium name="Gibbon Genome Sequencing Consortium"/>
        </authorList>
    </citation>
    <scope>NUCLEOTIDE SEQUENCE [LARGE SCALE GENOMIC DNA]</scope>
</reference>
<feature type="compositionally biased region" description="Polar residues" evidence="2">
    <location>
        <begin position="586"/>
        <end position="597"/>
    </location>
</feature>
<dbReference type="FunCoup" id="G1QJA0">
    <property type="interactions" value="443"/>
</dbReference>
<feature type="region of interest" description="Disordered" evidence="2">
    <location>
        <begin position="154"/>
        <end position="180"/>
    </location>
</feature>
<dbReference type="GO" id="GO:1905721">
    <property type="term" value="C:mitotic spindle astral microtubule end"/>
    <property type="evidence" value="ECO:0007669"/>
    <property type="project" value="Ensembl"/>
</dbReference>
<accession>G1QJA0</accession>
<protein>
    <submittedName>
        <fullName evidence="4">Mitotic spindle positioning</fullName>
    </submittedName>
</protein>
<dbReference type="HOGENOM" id="CLU_404873_0_0_1"/>
<dbReference type="GO" id="GO:0051015">
    <property type="term" value="F:actin filament binding"/>
    <property type="evidence" value="ECO:0007669"/>
    <property type="project" value="Ensembl"/>
</dbReference>
<dbReference type="GO" id="GO:0051660">
    <property type="term" value="P:establishment of centrosome localization"/>
    <property type="evidence" value="ECO:0007669"/>
    <property type="project" value="Ensembl"/>
</dbReference>
<dbReference type="eggNOG" id="ENOG502RZZI">
    <property type="taxonomic scope" value="Eukaryota"/>
</dbReference>
<evidence type="ECO:0000256" key="2">
    <source>
        <dbReference type="SAM" id="MobiDB-lite"/>
    </source>
</evidence>
<dbReference type="InterPro" id="IPR042779">
    <property type="entry name" value="MISP/MISP3-like"/>
</dbReference>
<dbReference type="GO" id="GO:0031616">
    <property type="term" value="C:spindle pole centrosome"/>
    <property type="evidence" value="ECO:0007669"/>
    <property type="project" value="Ensembl"/>
</dbReference>
<dbReference type="Ensembl" id="ENSNLET00000001055.2">
    <property type="protein sequence ID" value="ENSNLEP00000000994.2"/>
    <property type="gene ID" value="ENSNLEG00000000855.2"/>
</dbReference>
<dbReference type="GO" id="GO:0005925">
    <property type="term" value="C:focal adhesion"/>
    <property type="evidence" value="ECO:0007669"/>
    <property type="project" value="Ensembl"/>
</dbReference>
<dbReference type="AlphaFoldDB" id="G1QJA0"/>
<proteinExistence type="predicted"/>
<evidence type="ECO:0000313" key="4">
    <source>
        <dbReference type="Ensembl" id="ENSNLEP00000000994.2"/>
    </source>
</evidence>
<dbReference type="GO" id="GO:0030864">
    <property type="term" value="C:cortical actin cytoskeleton"/>
    <property type="evidence" value="ECO:0007669"/>
    <property type="project" value="Ensembl"/>
</dbReference>
<reference evidence="4" key="2">
    <citation type="submission" date="2025-08" db="UniProtKB">
        <authorList>
            <consortium name="Ensembl"/>
        </authorList>
    </citation>
    <scope>IDENTIFICATION</scope>
</reference>
<dbReference type="GO" id="GO:1904776">
    <property type="term" value="P:regulation of protein localization to cell cortex"/>
    <property type="evidence" value="ECO:0007669"/>
    <property type="project" value="Ensembl"/>
</dbReference>
<feature type="region of interest" description="Disordered" evidence="2">
    <location>
        <begin position="569"/>
        <end position="597"/>
    </location>
</feature>
<feature type="compositionally biased region" description="Low complexity" evidence="2">
    <location>
        <begin position="212"/>
        <end position="228"/>
    </location>
</feature>
<gene>
    <name evidence="4" type="primary">MISP</name>
</gene>
<dbReference type="GeneTree" id="ENSGT00940000154739"/>
<dbReference type="GO" id="GO:0005886">
    <property type="term" value="C:plasma membrane"/>
    <property type="evidence" value="ECO:0007669"/>
    <property type="project" value="Ensembl"/>
</dbReference>
<feature type="domain" description="A-kinase anchor protein 2 C-terminal" evidence="3">
    <location>
        <begin position="325"/>
        <end position="668"/>
    </location>
</feature>
<feature type="region of interest" description="Disordered" evidence="2">
    <location>
        <begin position="207"/>
        <end position="240"/>
    </location>
</feature>
<evidence type="ECO:0000313" key="5">
    <source>
        <dbReference type="Proteomes" id="UP000001073"/>
    </source>
</evidence>
<reference evidence="4" key="3">
    <citation type="submission" date="2025-09" db="UniProtKB">
        <authorList>
            <consortium name="Ensembl"/>
        </authorList>
    </citation>
    <scope>IDENTIFICATION</scope>
</reference>
<dbReference type="Pfam" id="PF15304">
    <property type="entry name" value="AKAP2_C"/>
    <property type="match status" value="1"/>
</dbReference>
<feature type="region of interest" description="Disordered" evidence="2">
    <location>
        <begin position="439"/>
        <end position="496"/>
    </location>
</feature>
<dbReference type="PANTHER" id="PTHR18839:SF3">
    <property type="entry name" value="MITOTIC INTERACTOR AND SUBSTRATE OF PLK1"/>
    <property type="match status" value="1"/>
</dbReference>
<dbReference type="EMBL" id="ADFV01098431">
    <property type="status" value="NOT_ANNOTATED_CDS"/>
    <property type="molecule type" value="Genomic_DNA"/>
</dbReference>
<dbReference type="Proteomes" id="UP000001073">
    <property type="component" value="Chromosome 17"/>
</dbReference>
<name>G1QJA0_NOMLE</name>
<organism evidence="4 5">
    <name type="scientific">Nomascus leucogenys</name>
    <name type="common">Northern white-cheeked gibbon</name>
    <name type="synonym">Hylobates leucogenys</name>
    <dbReference type="NCBI Taxonomy" id="61853"/>
    <lineage>
        <taxon>Eukaryota</taxon>
        <taxon>Metazoa</taxon>
        <taxon>Chordata</taxon>
        <taxon>Craniata</taxon>
        <taxon>Vertebrata</taxon>
        <taxon>Euteleostomi</taxon>
        <taxon>Mammalia</taxon>
        <taxon>Eutheria</taxon>
        <taxon>Euarchontoglires</taxon>
        <taxon>Primates</taxon>
        <taxon>Haplorrhini</taxon>
        <taxon>Catarrhini</taxon>
        <taxon>Hylobatidae</taxon>
        <taxon>Nomascus</taxon>
    </lineage>
</organism>
<evidence type="ECO:0000259" key="3">
    <source>
        <dbReference type="Pfam" id="PF15304"/>
    </source>
</evidence>
<dbReference type="GO" id="GO:0005884">
    <property type="term" value="C:actin filament"/>
    <property type="evidence" value="ECO:0007669"/>
    <property type="project" value="Ensembl"/>
</dbReference>
<feature type="region of interest" description="Disordered" evidence="2">
    <location>
        <begin position="620"/>
        <end position="645"/>
    </location>
</feature>
<dbReference type="InterPro" id="IPR029304">
    <property type="entry name" value="AKAP2_C"/>
</dbReference>
<dbReference type="EMBL" id="ADFV01098430">
    <property type="status" value="NOT_ANNOTATED_CDS"/>
    <property type="molecule type" value="Genomic_DNA"/>
</dbReference>
<dbReference type="GO" id="GO:0000132">
    <property type="term" value="P:establishment of mitotic spindle orientation"/>
    <property type="evidence" value="ECO:0007669"/>
    <property type="project" value="Ensembl"/>
</dbReference>
<sequence length="673" mass="74433">MDRMTRYPILGIPEAHRGTGLVLDGDTSYTYHLVCTGPEASGWGQDEPQIWPTDHKAQQGVLRQGVSYSVQAYPGQPSPRGLHSETGEDEGLKVYRLGARDAHQRRPTWALHPEDREDEEMKIYRLDAGDAVPRRLCNLERERWAVIQGQAVRKSGTVATLQGTPDHGDPRTPGPPRSTPLEENVVDREQIDFLAARQQFLSLEQANKEVPRSSPARGAPAGASPGVSQAPKAFNKPHLANGHVVPIKPQVKGVVREENKVRAVPAWASGQVADDPGSLAPVESPGTRKETPIEREIRLAQEREADLREQRGIRRGTSHQELVEIPTRPLLTKVSLITAPRRERGRPSLYVQRDMVQETQREEDHRREGLHVGRATPDWVSEDPQPGLRRLLSSDSVLQPTPDAWAAEPAPEVRKVNRIPPDAYQPYLNPGTPQLEFSAFGAFGKPSSPSTVEAKAATSPKATMSPRHLSESSGKPLSAKQEPSKPPRGSLQANGGVVRGEYFRLHPLRFRAPDEPQQAQVSHVWGWEVAGAPALRLQKSQSSDLLEREVESVLRREREVAEERRNALFPEVFSPTPDENCDQDSRSSSQASGITGSYSVSESPFFSPIHLHSSLAWTAEEPVDSAPPGQGKKEQWYAGINPSDGINSEVSILEAIRVTQRWESHIYASEEDD</sequence>
<keyword evidence="1" id="KW-0175">Coiled coil</keyword>
<dbReference type="InParanoid" id="G1QJA0"/>
<dbReference type="GO" id="GO:0016477">
    <property type="term" value="P:cell migration"/>
    <property type="evidence" value="ECO:0007669"/>
    <property type="project" value="Ensembl"/>
</dbReference>
<dbReference type="PANTHER" id="PTHR18839">
    <property type="entry name" value="MITOTIC INTERACTOR AND SUBSTRATE OF PLK1 MISP FAMILY MEMBER"/>
    <property type="match status" value="1"/>
</dbReference>
<keyword evidence="5" id="KW-1185">Reference proteome</keyword>
<dbReference type="GO" id="GO:0090307">
    <property type="term" value="P:mitotic spindle assembly"/>
    <property type="evidence" value="ECO:0007669"/>
    <property type="project" value="Ensembl"/>
</dbReference>